<evidence type="ECO:0000256" key="1">
    <source>
        <dbReference type="SAM" id="MobiDB-lite"/>
    </source>
</evidence>
<accession>A0AAV4GNM7</accession>
<feature type="region of interest" description="Disordered" evidence="1">
    <location>
        <begin position="53"/>
        <end position="82"/>
    </location>
</feature>
<evidence type="ECO:0000256" key="2">
    <source>
        <dbReference type="SAM" id="SignalP"/>
    </source>
</evidence>
<dbReference type="EMBL" id="BMAT01005083">
    <property type="protein sequence ID" value="GFR87353.1"/>
    <property type="molecule type" value="Genomic_DNA"/>
</dbReference>
<feature type="signal peptide" evidence="2">
    <location>
        <begin position="1"/>
        <end position="20"/>
    </location>
</feature>
<name>A0AAV4GNM7_9GAST</name>
<protein>
    <submittedName>
        <fullName evidence="3">Uncharacterized protein</fullName>
    </submittedName>
</protein>
<evidence type="ECO:0000313" key="3">
    <source>
        <dbReference type="EMBL" id="GFR87353.1"/>
    </source>
</evidence>
<dbReference type="AlphaFoldDB" id="A0AAV4GNM7"/>
<feature type="chain" id="PRO_5043573646" evidence="2">
    <location>
        <begin position="21"/>
        <end position="218"/>
    </location>
</feature>
<organism evidence="3 4">
    <name type="scientific">Elysia marginata</name>
    <dbReference type="NCBI Taxonomy" id="1093978"/>
    <lineage>
        <taxon>Eukaryota</taxon>
        <taxon>Metazoa</taxon>
        <taxon>Spiralia</taxon>
        <taxon>Lophotrochozoa</taxon>
        <taxon>Mollusca</taxon>
        <taxon>Gastropoda</taxon>
        <taxon>Heterobranchia</taxon>
        <taxon>Euthyneura</taxon>
        <taxon>Panpulmonata</taxon>
        <taxon>Sacoglossa</taxon>
        <taxon>Placobranchoidea</taxon>
        <taxon>Plakobranchidae</taxon>
        <taxon>Elysia</taxon>
    </lineage>
</organism>
<sequence length="218" mass="25513">MSKCLYIVLLAALGLAAAIAQKVIIPEVPDQLEALSRGELELKDPVKMDKNFDDTILSEEGRPTSKPDQRETEAVYRKQKQESRIEGEPAGRTALVDVNLYVKYYVYKDWYSIYYKCCPRRQNYGCRSYRRPLPCHSHIINGRREWCCAFYPRYPSLYIANCNCKECAIFGSSCVVKGTCQRRYSYRTYYAVCYRNNSWGYVRRMRRLLPTSCYCRPS</sequence>
<dbReference type="Proteomes" id="UP000762676">
    <property type="component" value="Unassembled WGS sequence"/>
</dbReference>
<proteinExistence type="predicted"/>
<comment type="caution">
    <text evidence="3">The sequence shown here is derived from an EMBL/GenBank/DDBJ whole genome shotgun (WGS) entry which is preliminary data.</text>
</comment>
<keyword evidence="2" id="KW-0732">Signal</keyword>
<keyword evidence="4" id="KW-1185">Reference proteome</keyword>
<reference evidence="3 4" key="1">
    <citation type="journal article" date="2021" name="Elife">
        <title>Chloroplast acquisition without the gene transfer in kleptoplastic sea slugs, Plakobranchus ocellatus.</title>
        <authorList>
            <person name="Maeda T."/>
            <person name="Takahashi S."/>
            <person name="Yoshida T."/>
            <person name="Shimamura S."/>
            <person name="Takaki Y."/>
            <person name="Nagai Y."/>
            <person name="Toyoda A."/>
            <person name="Suzuki Y."/>
            <person name="Arimoto A."/>
            <person name="Ishii H."/>
            <person name="Satoh N."/>
            <person name="Nishiyama T."/>
            <person name="Hasebe M."/>
            <person name="Maruyama T."/>
            <person name="Minagawa J."/>
            <person name="Obokata J."/>
            <person name="Shigenobu S."/>
        </authorList>
    </citation>
    <scope>NUCLEOTIDE SEQUENCE [LARGE SCALE GENOMIC DNA]</scope>
</reference>
<gene>
    <name evidence="3" type="ORF">ElyMa_002491500</name>
</gene>
<evidence type="ECO:0000313" key="4">
    <source>
        <dbReference type="Proteomes" id="UP000762676"/>
    </source>
</evidence>